<feature type="domain" description="WCX" evidence="2">
    <location>
        <begin position="249"/>
        <end position="310"/>
    </location>
</feature>
<dbReference type="InterPro" id="IPR036388">
    <property type="entry name" value="WH-like_DNA-bd_sf"/>
</dbReference>
<gene>
    <name evidence="3" type="ORF">GCM10011452_31960</name>
</gene>
<dbReference type="InterPro" id="IPR026881">
    <property type="entry name" value="WYL_dom"/>
</dbReference>
<comment type="caution">
    <text evidence="3">The sequence shown here is derived from an EMBL/GenBank/DDBJ whole genome shotgun (WGS) entry which is preliminary data.</text>
</comment>
<evidence type="ECO:0000259" key="1">
    <source>
        <dbReference type="Pfam" id="PF13280"/>
    </source>
</evidence>
<dbReference type="InterPro" id="IPR057727">
    <property type="entry name" value="WCX_dom"/>
</dbReference>
<evidence type="ECO:0000313" key="4">
    <source>
        <dbReference type="Proteomes" id="UP000628984"/>
    </source>
</evidence>
<dbReference type="Pfam" id="PF13280">
    <property type="entry name" value="WYL"/>
    <property type="match status" value="1"/>
</dbReference>
<feature type="domain" description="WYL" evidence="1">
    <location>
        <begin position="149"/>
        <end position="212"/>
    </location>
</feature>
<dbReference type="EMBL" id="BMYQ01000013">
    <property type="protein sequence ID" value="GGW41206.1"/>
    <property type="molecule type" value="Genomic_DNA"/>
</dbReference>
<dbReference type="Proteomes" id="UP000628984">
    <property type="component" value="Unassembled WGS sequence"/>
</dbReference>
<evidence type="ECO:0000259" key="2">
    <source>
        <dbReference type="Pfam" id="PF25583"/>
    </source>
</evidence>
<proteinExistence type="predicted"/>
<dbReference type="PANTHER" id="PTHR34580">
    <property type="match status" value="1"/>
</dbReference>
<dbReference type="PROSITE" id="PS52050">
    <property type="entry name" value="WYL"/>
    <property type="match status" value="1"/>
</dbReference>
<dbReference type="Pfam" id="PF25583">
    <property type="entry name" value="WCX"/>
    <property type="match status" value="1"/>
</dbReference>
<name>A0A918MNB3_9RHOB</name>
<evidence type="ECO:0000313" key="3">
    <source>
        <dbReference type="EMBL" id="GGW41206.1"/>
    </source>
</evidence>
<reference evidence="3" key="1">
    <citation type="journal article" date="2014" name="Int. J. Syst. Evol. Microbiol.">
        <title>Complete genome sequence of Corynebacterium casei LMG S-19264T (=DSM 44701T), isolated from a smear-ripened cheese.</title>
        <authorList>
            <consortium name="US DOE Joint Genome Institute (JGI-PGF)"/>
            <person name="Walter F."/>
            <person name="Albersmeier A."/>
            <person name="Kalinowski J."/>
            <person name="Ruckert C."/>
        </authorList>
    </citation>
    <scope>NUCLEOTIDE SEQUENCE</scope>
    <source>
        <strain evidence="3">KCTC 23714</strain>
    </source>
</reference>
<dbReference type="Gene3D" id="1.10.10.10">
    <property type="entry name" value="Winged helix-like DNA-binding domain superfamily/Winged helix DNA-binding domain"/>
    <property type="match status" value="1"/>
</dbReference>
<dbReference type="AlphaFoldDB" id="A0A918MNB3"/>
<keyword evidence="4" id="KW-1185">Reference proteome</keyword>
<dbReference type="SUPFAM" id="SSF46785">
    <property type="entry name" value="Winged helix' DNA-binding domain"/>
    <property type="match status" value="1"/>
</dbReference>
<organism evidence="3 4">
    <name type="scientific">Gemmobacter lanyuensis</name>
    <dbReference type="NCBI Taxonomy" id="1054497"/>
    <lineage>
        <taxon>Bacteria</taxon>
        <taxon>Pseudomonadati</taxon>
        <taxon>Pseudomonadota</taxon>
        <taxon>Alphaproteobacteria</taxon>
        <taxon>Rhodobacterales</taxon>
        <taxon>Paracoccaceae</taxon>
        <taxon>Gemmobacter</taxon>
    </lineage>
</organism>
<reference evidence="3" key="2">
    <citation type="submission" date="2020-09" db="EMBL/GenBank/DDBJ databases">
        <authorList>
            <person name="Sun Q."/>
            <person name="Kim S."/>
        </authorList>
    </citation>
    <scope>NUCLEOTIDE SEQUENCE</scope>
    <source>
        <strain evidence="3">KCTC 23714</strain>
    </source>
</reference>
<dbReference type="InterPro" id="IPR051534">
    <property type="entry name" value="CBASS_pafABC_assoc_protein"/>
</dbReference>
<dbReference type="RefSeq" id="WP_189634883.1">
    <property type="nucleotide sequence ID" value="NZ_BMYQ01000013.1"/>
</dbReference>
<sequence>MSFAKAVDLIRLAQMAAARRGGVSLDDICREFGVSHRTAQRMTDALQATFGNVETRDGEDRRRYWLLIDKGQPQLTLRHESGVEALEIAARTAEAEGRLRHLRALHDLRDSLLSRTQSRARVEADAEAVLAALGQVTRPGPRVTIAPDILDAIIEALRGPFRLRVRYNRDAGFRILEPHGVLLGHRTYLAARDPAKADEVRNFRIDLIQAAETLNESFSLQEGFNLADYAAQAFGVFQDPAQFGEVIWRFAPEAAERAKGFQFHPRQQLEPQADGSLIVRFHAAGWLEMAWHLYQWGNKVEVLAPEALRLMVDGYRRSDFAAMP</sequence>
<dbReference type="InterPro" id="IPR036390">
    <property type="entry name" value="WH_DNA-bd_sf"/>
</dbReference>
<dbReference type="PANTHER" id="PTHR34580:SF1">
    <property type="entry name" value="PROTEIN PAFC"/>
    <property type="match status" value="1"/>
</dbReference>
<protein>
    <submittedName>
        <fullName evidence="3">WYL domain-containing protein</fullName>
    </submittedName>
</protein>
<accession>A0A918MNB3</accession>